<evidence type="ECO:0000313" key="2">
    <source>
        <dbReference type="EMBL" id="AGM32328.1"/>
    </source>
</evidence>
<reference evidence="2" key="1">
    <citation type="submission" date="2013-02" db="EMBL/GenBank/DDBJ databases">
        <title>Immune-Related transcriptome of Coptotermes formosanus Shiraki workers: the defense mechanism.</title>
        <authorList>
            <person name="Hussain A."/>
            <person name="Li Y.F."/>
            <person name="Wen S.Y."/>
        </authorList>
    </citation>
    <scope>NUCLEOTIDE SEQUENCE</scope>
</reference>
<feature type="compositionally biased region" description="Polar residues" evidence="1">
    <location>
        <begin position="20"/>
        <end position="32"/>
    </location>
</feature>
<feature type="compositionally biased region" description="Basic and acidic residues" evidence="1">
    <location>
        <begin position="117"/>
        <end position="127"/>
    </location>
</feature>
<proteinExistence type="evidence at transcript level"/>
<dbReference type="EMBL" id="KC632514">
    <property type="protein sequence ID" value="AGM32328.1"/>
    <property type="molecule type" value="mRNA"/>
</dbReference>
<feature type="region of interest" description="Disordered" evidence="1">
    <location>
        <begin position="117"/>
        <end position="146"/>
    </location>
</feature>
<sequence>MQAVEYALQTNELSKENLASGETSSEGNTDQKLVSEYEEFMKAVSFETAPADDQGGSGDELYQQQESAESDKEVLEEDIFDKRQVELNVNDTWDEDSKERVESREEMVSTDFMLLEKVMREGQESNARKKKKQDFRPQSSSSSSDK</sequence>
<organism evidence="2">
    <name type="scientific">Coptotermes formosanus</name>
    <name type="common">Formosan subterranean termite</name>
    <dbReference type="NCBI Taxonomy" id="36987"/>
    <lineage>
        <taxon>Eukaryota</taxon>
        <taxon>Metazoa</taxon>
        <taxon>Ecdysozoa</taxon>
        <taxon>Arthropoda</taxon>
        <taxon>Hexapoda</taxon>
        <taxon>Insecta</taxon>
        <taxon>Pterygota</taxon>
        <taxon>Neoptera</taxon>
        <taxon>Polyneoptera</taxon>
        <taxon>Dictyoptera</taxon>
        <taxon>Blattodea</taxon>
        <taxon>Blattoidea</taxon>
        <taxon>Termitoidae</taxon>
        <taxon>Rhinotermitidae</taxon>
        <taxon>Coptotermes</taxon>
    </lineage>
</organism>
<evidence type="ECO:0000256" key="1">
    <source>
        <dbReference type="SAM" id="MobiDB-lite"/>
    </source>
</evidence>
<feature type="non-terminal residue" evidence="2">
    <location>
        <position position="146"/>
    </location>
</feature>
<accession>R4V3G3</accession>
<dbReference type="AlphaFoldDB" id="R4V3G3"/>
<name>R4V3G3_COPFO</name>
<feature type="region of interest" description="Disordered" evidence="1">
    <location>
        <begin position="1"/>
        <end position="78"/>
    </location>
</feature>
<protein>
    <submittedName>
        <fullName evidence="2">Uncharacterized protein</fullName>
    </submittedName>
</protein>